<evidence type="ECO:0000256" key="1">
    <source>
        <dbReference type="SAM" id="Coils"/>
    </source>
</evidence>
<proteinExistence type="predicted"/>
<dbReference type="EMBL" id="LZMT01000034">
    <property type="protein sequence ID" value="OBX62355.1"/>
    <property type="molecule type" value="Genomic_DNA"/>
</dbReference>
<name>A0AA91J924_FAUOS</name>
<dbReference type="InterPro" id="IPR038989">
    <property type="entry name" value="UbiJ"/>
</dbReference>
<evidence type="ECO:0000313" key="2">
    <source>
        <dbReference type="EMBL" id="OBX62355.1"/>
    </source>
</evidence>
<dbReference type="PANTHER" id="PTHR38693">
    <property type="entry name" value="UBIQUINONE BIOSYNTHESIS PROTEIN UBIJ"/>
    <property type="match status" value="1"/>
</dbReference>
<evidence type="ECO:0008006" key="3">
    <source>
        <dbReference type="Google" id="ProtNLM"/>
    </source>
</evidence>
<dbReference type="PANTHER" id="PTHR38693:SF1">
    <property type="entry name" value="UBIQUINONE BIOSYNTHESIS ACCESSORY FACTOR UBIJ"/>
    <property type="match status" value="1"/>
</dbReference>
<dbReference type="GO" id="GO:0006744">
    <property type="term" value="P:ubiquinone biosynthetic process"/>
    <property type="evidence" value="ECO:0007669"/>
    <property type="project" value="InterPro"/>
</dbReference>
<keyword evidence="1" id="KW-0175">Coiled coil</keyword>
<dbReference type="AlphaFoldDB" id="A0AA91J924"/>
<organism evidence="2">
    <name type="scientific">Faucicola osloensis</name>
    <name type="common">Moraxella osloensis</name>
    <dbReference type="NCBI Taxonomy" id="34062"/>
    <lineage>
        <taxon>Bacteria</taxon>
        <taxon>Pseudomonadati</taxon>
        <taxon>Pseudomonadota</taxon>
        <taxon>Gammaproteobacteria</taxon>
        <taxon>Moraxellales</taxon>
        <taxon>Moraxellaceae</taxon>
        <taxon>Faucicola</taxon>
    </lineage>
</organism>
<reference evidence="2" key="1">
    <citation type="submission" date="2016-06" db="EMBL/GenBank/DDBJ databases">
        <title>Draft genome of Moraxella osloensis CCUG 67237.</title>
        <authorList>
            <person name="Salva-Serra F."/>
            <person name="Engstrom-Jakobsson H."/>
            <person name="Thorell K."/>
            <person name="Gonzales-Siles L."/>
            <person name="Karlsson R."/>
            <person name="Boulund F."/>
            <person name="Engstrand L."/>
            <person name="Kristiansson E."/>
            <person name="Moore E."/>
        </authorList>
    </citation>
    <scope>NUCLEOTIDE SEQUENCE [LARGE SCALE GENOMIC DNA]</scope>
    <source>
        <strain evidence="2">CCUG 67237</strain>
    </source>
</reference>
<sequence>MFTVLLLAGLEKVINTALTVDPITQAGLQSLSGKTMRLVMKEPPLEFDTIFNEQHLRFEPVTTPIFEPKGDEGALGVAKPDCIVTVDNPAHLLHMMGEPEGNLPIEGDYKVLMQVKQLMAGFDADIIGKLQPIIGVPLASQLHQWLDGIKQVVATPAKQVFADIVEIADWQVKPNGQGYDERDDLKQQLLKLRADIEREQARLDAIKAEQNALIQKDV</sequence>
<feature type="coiled-coil region" evidence="1">
    <location>
        <begin position="182"/>
        <end position="216"/>
    </location>
</feature>
<comment type="caution">
    <text evidence="2">The sequence shown here is derived from an EMBL/GenBank/DDBJ whole genome shotgun (WGS) entry which is preliminary data.</text>
</comment>
<accession>A0AA91J924</accession>
<gene>
    <name evidence="2" type="ORF">A9299_03905</name>
</gene>
<protein>
    <recommendedName>
        <fullName evidence="3">Ubiquinone biosynthesis accessory factor UbiJ</fullName>
    </recommendedName>
</protein>